<dbReference type="STRING" id="84645.A0A498LK14"/>
<comment type="caution">
    <text evidence="10">The sequence shown here is derived from an EMBL/GenBank/DDBJ whole genome shotgun (WGS) entry which is preliminary data.</text>
</comment>
<evidence type="ECO:0000256" key="5">
    <source>
        <dbReference type="ARBA" id="ARBA00023136"/>
    </source>
</evidence>
<keyword evidence="4" id="KW-1133">Transmembrane helix</keyword>
<dbReference type="GO" id="GO:0006898">
    <property type="term" value="P:receptor-mediated endocytosis"/>
    <property type="evidence" value="ECO:0007669"/>
    <property type="project" value="TreeGrafter"/>
</dbReference>
<dbReference type="SUPFAM" id="SSF57424">
    <property type="entry name" value="LDL receptor-like module"/>
    <property type="match status" value="3"/>
</dbReference>
<proteinExistence type="predicted"/>
<reference evidence="10 11" key="1">
    <citation type="submission" date="2018-03" db="EMBL/GenBank/DDBJ databases">
        <title>Draft genome sequence of Rohu Carp (Labeo rohita).</title>
        <authorList>
            <person name="Das P."/>
            <person name="Kushwaha B."/>
            <person name="Joshi C.G."/>
            <person name="Kumar D."/>
            <person name="Nagpure N.S."/>
            <person name="Sahoo L."/>
            <person name="Das S.P."/>
            <person name="Bit A."/>
            <person name="Patnaik S."/>
            <person name="Meher P.K."/>
            <person name="Jayasankar P."/>
            <person name="Koringa P.G."/>
            <person name="Patel N.V."/>
            <person name="Hinsu A.T."/>
            <person name="Kumar R."/>
            <person name="Pandey M."/>
            <person name="Agarwal S."/>
            <person name="Srivastava S."/>
            <person name="Singh M."/>
            <person name="Iquebal M.A."/>
            <person name="Jaiswal S."/>
            <person name="Angadi U.B."/>
            <person name="Kumar N."/>
            <person name="Raza M."/>
            <person name="Shah T.M."/>
            <person name="Rai A."/>
            <person name="Jena J.K."/>
        </authorList>
    </citation>
    <scope>NUCLEOTIDE SEQUENCE [LARGE SCALE GENOMIC DNA]</scope>
    <source>
        <strain evidence="10">DASCIFA01</strain>
        <tissue evidence="10">Testis</tissue>
    </source>
</reference>
<evidence type="ECO:0000313" key="10">
    <source>
        <dbReference type="EMBL" id="RXN08421.1"/>
    </source>
</evidence>
<dbReference type="Proteomes" id="UP000290572">
    <property type="component" value="Unassembled WGS sequence"/>
</dbReference>
<evidence type="ECO:0000256" key="4">
    <source>
        <dbReference type="ARBA" id="ARBA00022989"/>
    </source>
</evidence>
<keyword evidence="5" id="KW-0472">Membrane</keyword>
<feature type="disulfide bond" evidence="9">
    <location>
        <begin position="114"/>
        <end position="132"/>
    </location>
</feature>
<keyword evidence="6 9" id="KW-1015">Disulfide bond</keyword>
<dbReference type="PANTHER" id="PTHR22722">
    <property type="entry name" value="LOW-DENSITY LIPOPROTEIN RECEPTOR-RELATED PROTEIN 2-RELATED"/>
    <property type="match status" value="1"/>
</dbReference>
<feature type="disulfide bond" evidence="9">
    <location>
        <begin position="107"/>
        <end position="119"/>
    </location>
</feature>
<comment type="caution">
    <text evidence="9">Lacks conserved residue(s) required for the propagation of feature annotation.</text>
</comment>
<evidence type="ECO:0000256" key="2">
    <source>
        <dbReference type="ARBA" id="ARBA00022692"/>
    </source>
</evidence>
<organism evidence="10 11">
    <name type="scientific">Labeo rohita</name>
    <name type="common">Indian major carp</name>
    <name type="synonym">Cyprinus rohita</name>
    <dbReference type="NCBI Taxonomy" id="84645"/>
    <lineage>
        <taxon>Eukaryota</taxon>
        <taxon>Metazoa</taxon>
        <taxon>Chordata</taxon>
        <taxon>Craniata</taxon>
        <taxon>Vertebrata</taxon>
        <taxon>Euteleostomi</taxon>
        <taxon>Actinopterygii</taxon>
        <taxon>Neopterygii</taxon>
        <taxon>Teleostei</taxon>
        <taxon>Ostariophysi</taxon>
        <taxon>Cypriniformes</taxon>
        <taxon>Cyprinidae</taxon>
        <taxon>Labeoninae</taxon>
        <taxon>Labeonini</taxon>
        <taxon>Labeo</taxon>
    </lineage>
</organism>
<dbReference type="GO" id="GO:0042562">
    <property type="term" value="F:hormone binding"/>
    <property type="evidence" value="ECO:0007669"/>
    <property type="project" value="TreeGrafter"/>
</dbReference>
<feature type="disulfide bond" evidence="9">
    <location>
        <begin position="153"/>
        <end position="171"/>
    </location>
</feature>
<dbReference type="GO" id="GO:0043235">
    <property type="term" value="C:receptor complex"/>
    <property type="evidence" value="ECO:0007669"/>
    <property type="project" value="TreeGrafter"/>
</dbReference>
<feature type="disulfide bond" evidence="9">
    <location>
        <begin position="209"/>
        <end position="224"/>
    </location>
</feature>
<keyword evidence="2" id="KW-0812">Transmembrane</keyword>
<dbReference type="PROSITE" id="PS50068">
    <property type="entry name" value="LDLRA_2"/>
    <property type="match status" value="3"/>
</dbReference>
<evidence type="ECO:0000313" key="11">
    <source>
        <dbReference type="Proteomes" id="UP000290572"/>
    </source>
</evidence>
<dbReference type="FunFam" id="4.10.400.10:FF:000058">
    <property type="entry name" value="Basement membrane-specific heparan sulfate proteoglycan core protein"/>
    <property type="match status" value="1"/>
</dbReference>
<dbReference type="Pfam" id="PF00057">
    <property type="entry name" value="Ldl_recept_a"/>
    <property type="match status" value="3"/>
</dbReference>
<dbReference type="SUPFAM" id="SSF56487">
    <property type="entry name" value="SRCR-like"/>
    <property type="match status" value="1"/>
</dbReference>
<dbReference type="InterPro" id="IPR023415">
    <property type="entry name" value="LDLR_class-A_CS"/>
</dbReference>
<dbReference type="InterPro" id="IPR036772">
    <property type="entry name" value="SRCR-like_dom_sf"/>
</dbReference>
<evidence type="ECO:0000256" key="3">
    <source>
        <dbReference type="ARBA" id="ARBA00022737"/>
    </source>
</evidence>
<dbReference type="AlphaFoldDB" id="A0A498LK14"/>
<dbReference type="PANTHER" id="PTHR22722:SF15">
    <property type="entry name" value="LOW-DENSITY LIPOPROTEIN RECEPTOR-RELATED"/>
    <property type="match status" value="1"/>
</dbReference>
<evidence type="ECO:0000256" key="7">
    <source>
        <dbReference type="ARBA" id="ARBA00023170"/>
    </source>
</evidence>
<dbReference type="Gene3D" id="4.10.400.10">
    <property type="entry name" value="Low-density Lipoprotein Receptor"/>
    <property type="match status" value="3"/>
</dbReference>
<dbReference type="InterPro" id="IPR036055">
    <property type="entry name" value="LDL_receptor-like_sf"/>
</dbReference>
<feature type="disulfide bond" evidence="9">
    <location>
        <begin position="165"/>
        <end position="180"/>
    </location>
</feature>
<evidence type="ECO:0000256" key="8">
    <source>
        <dbReference type="ARBA" id="ARBA00023180"/>
    </source>
</evidence>
<sequence>MSAAANKRLCAGRIYVLLPVSGQCDLLQKQDAHFLTLQPDLQRGAEKASKITYVSLDKTITWPNECMRVHCTGYELSLAECTIYKPEPIAGNAEVAVAKCYEEPKGCHDSGFHCKSGVCIPRHAVRDGIRDCLGGEDELEGTPSPCEPNEFKCQNGRCSLKLWRCDGDNDCQDNSDEMNCPTKGPGDTCAPEMFVCLSDRTCIPLSYQCDEEPDCADCSDEYGCGKAIQSN</sequence>
<name>A0A498LK14_LABRO</name>
<dbReference type="InterPro" id="IPR002172">
    <property type="entry name" value="LDrepeatLR_classA_rpt"/>
</dbReference>
<dbReference type="PRINTS" id="PR00261">
    <property type="entry name" value="LDLRECEPTOR"/>
</dbReference>
<dbReference type="CDD" id="cd00112">
    <property type="entry name" value="LDLa"/>
    <property type="match status" value="3"/>
</dbReference>
<comment type="subcellular location">
    <subcellularLocation>
        <location evidence="1">Membrane</location>
        <topology evidence="1">Single-pass membrane protein</topology>
    </subcellularLocation>
</comment>
<evidence type="ECO:0000256" key="1">
    <source>
        <dbReference type="ARBA" id="ARBA00004167"/>
    </source>
</evidence>
<evidence type="ECO:0000256" key="6">
    <source>
        <dbReference type="ARBA" id="ARBA00023157"/>
    </source>
</evidence>
<keyword evidence="8" id="KW-0325">Glycoprotein</keyword>
<keyword evidence="11" id="KW-1185">Reference proteome</keyword>
<dbReference type="EMBL" id="QBIY01013311">
    <property type="protein sequence ID" value="RXN08421.1"/>
    <property type="molecule type" value="Genomic_DNA"/>
</dbReference>
<keyword evidence="7" id="KW-0675">Receptor</keyword>
<evidence type="ECO:0000256" key="9">
    <source>
        <dbReference type="PROSITE-ProRule" id="PRU00124"/>
    </source>
</evidence>
<keyword evidence="3" id="KW-0677">Repeat</keyword>
<accession>A0A498LK14</accession>
<dbReference type="PROSITE" id="PS01209">
    <property type="entry name" value="LDLRA_1"/>
    <property type="match status" value="1"/>
</dbReference>
<gene>
    <name evidence="10" type="ORF">ROHU_031843</name>
</gene>
<dbReference type="GO" id="GO:0016324">
    <property type="term" value="C:apical plasma membrane"/>
    <property type="evidence" value="ECO:0007669"/>
    <property type="project" value="TreeGrafter"/>
</dbReference>
<dbReference type="InterPro" id="IPR051221">
    <property type="entry name" value="LDLR-related"/>
</dbReference>
<dbReference type="SMART" id="SM00192">
    <property type="entry name" value="LDLa"/>
    <property type="match status" value="3"/>
</dbReference>
<feature type="disulfide bond" evidence="9">
    <location>
        <begin position="146"/>
        <end position="158"/>
    </location>
</feature>
<protein>
    <submittedName>
        <fullName evidence="10">Basement membrane-specific heparan sulfate proteoglycan core-like protein</fullName>
    </submittedName>
</protein>